<dbReference type="Pfam" id="PF03990">
    <property type="entry name" value="DUF348"/>
    <property type="match status" value="3"/>
</dbReference>
<name>A0ABS1JYE0_9MICC</name>
<dbReference type="InterPro" id="IPR007137">
    <property type="entry name" value="DUF348"/>
</dbReference>
<comment type="similarity">
    <text evidence="1">Belongs to the transglycosylase family. Rpf subfamily.</text>
</comment>
<reference evidence="6 7" key="1">
    <citation type="submission" date="2021-01" db="EMBL/GenBank/DDBJ databases">
        <title>Genome public.</title>
        <authorList>
            <person name="Liu C."/>
            <person name="Sun Q."/>
        </authorList>
    </citation>
    <scope>NUCLEOTIDE SEQUENCE [LARGE SCALE GENOMIC DNA]</scope>
    <source>
        <strain evidence="6 7">JC656</strain>
    </source>
</reference>
<evidence type="ECO:0000313" key="6">
    <source>
        <dbReference type="EMBL" id="MBL0704414.1"/>
    </source>
</evidence>
<dbReference type="CDD" id="cd13925">
    <property type="entry name" value="RPF"/>
    <property type="match status" value="1"/>
</dbReference>
<dbReference type="InterPro" id="IPR023346">
    <property type="entry name" value="Lysozyme-like_dom_sf"/>
</dbReference>
<evidence type="ECO:0000256" key="1">
    <source>
        <dbReference type="ARBA" id="ARBA00010830"/>
    </source>
</evidence>
<dbReference type="InterPro" id="IPR011098">
    <property type="entry name" value="G5_dom"/>
</dbReference>
<keyword evidence="3" id="KW-0378">Hydrolase</keyword>
<dbReference type="PROSITE" id="PS51109">
    <property type="entry name" value="G5"/>
    <property type="match status" value="1"/>
</dbReference>
<accession>A0ABS1JYE0</accession>
<evidence type="ECO:0000259" key="5">
    <source>
        <dbReference type="PROSITE" id="PS51109"/>
    </source>
</evidence>
<protein>
    <submittedName>
        <fullName evidence="6">Transglycosylase family protein</fullName>
    </submittedName>
</protein>
<dbReference type="Gene3D" id="2.20.230.10">
    <property type="entry name" value="Resuscitation-promoting factor rpfb"/>
    <property type="match status" value="1"/>
</dbReference>
<proteinExistence type="inferred from homology"/>
<gene>
    <name evidence="6" type="ORF">JJE72_02715</name>
</gene>
<dbReference type="Gene3D" id="1.10.530.10">
    <property type="match status" value="1"/>
</dbReference>
<evidence type="ECO:0000256" key="4">
    <source>
        <dbReference type="SAM" id="MobiDB-lite"/>
    </source>
</evidence>
<keyword evidence="2" id="KW-0732">Signal</keyword>
<dbReference type="EMBL" id="JAERRC010000010">
    <property type="protein sequence ID" value="MBL0704414.1"/>
    <property type="molecule type" value="Genomic_DNA"/>
</dbReference>
<dbReference type="Proteomes" id="UP000639051">
    <property type="component" value="Unassembled WGS sequence"/>
</dbReference>
<comment type="caution">
    <text evidence="6">The sequence shown here is derived from an EMBL/GenBank/DDBJ whole genome shotgun (WGS) entry which is preliminary data.</text>
</comment>
<sequence>MAGAGGVPGRNEHWNLVTPPSGRRAARAAETAPATRRSAVRIAGQAAVVAALALGTTAFVVNGKSVTLDVDGQTTRVTTFASTVDEVVKSAAVEVGSADRVSPALTADVADGAVVTVNRAKHLTLDIDGARRVVDTTAPDVAALVGQLGLPAASAASVDPSTQLQTDSAPIRISTPKDVTVIVDGNPVTRTTTAATVADLLAELGITPGAADRVSAPGAAPVVANMALKVTRVDTSGAATTTDAIPFSTEKTESADLTVGDTKVVQAGSDGTLEKHYQLVTVDGREAQRTLVSQNVTKAPVPQKVLVGTKPKPAAAAPSTGQNSGAAAPAVMNGAMWDKIAQCESSGNWAANTGNGYYGGLQFDISSWLANGGGQYAPNASLATREQQIAVANTYYAKAGLAPWGCRTAVGG</sequence>
<dbReference type="SUPFAM" id="SSF53955">
    <property type="entry name" value="Lysozyme-like"/>
    <property type="match status" value="1"/>
</dbReference>
<feature type="region of interest" description="Disordered" evidence="4">
    <location>
        <begin position="1"/>
        <end position="32"/>
    </location>
</feature>
<evidence type="ECO:0000313" key="7">
    <source>
        <dbReference type="Proteomes" id="UP000639051"/>
    </source>
</evidence>
<evidence type="ECO:0000256" key="2">
    <source>
        <dbReference type="ARBA" id="ARBA00022729"/>
    </source>
</evidence>
<evidence type="ECO:0000256" key="3">
    <source>
        <dbReference type="ARBA" id="ARBA00022801"/>
    </source>
</evidence>
<dbReference type="Pfam" id="PF06737">
    <property type="entry name" value="Transglycosylas"/>
    <property type="match status" value="1"/>
</dbReference>
<dbReference type="InterPro" id="IPR010618">
    <property type="entry name" value="RPF"/>
</dbReference>
<organism evidence="6 7">
    <name type="scientific">Sinomonas cellulolyticus</name>
    <dbReference type="NCBI Taxonomy" id="2801916"/>
    <lineage>
        <taxon>Bacteria</taxon>
        <taxon>Bacillati</taxon>
        <taxon>Actinomycetota</taxon>
        <taxon>Actinomycetes</taxon>
        <taxon>Micrococcales</taxon>
        <taxon>Micrococcaceae</taxon>
        <taxon>Sinomonas</taxon>
    </lineage>
</organism>
<dbReference type="SMART" id="SM01208">
    <property type="entry name" value="G5"/>
    <property type="match status" value="1"/>
</dbReference>
<feature type="domain" description="G5" evidence="5">
    <location>
        <begin position="230"/>
        <end position="311"/>
    </location>
</feature>
<keyword evidence="7" id="KW-1185">Reference proteome</keyword>
<dbReference type="Pfam" id="PF07501">
    <property type="entry name" value="G5"/>
    <property type="match status" value="1"/>
</dbReference>